<sequence>MVAVAALAERPRSIRRQNILAAIVGTLLCFLCC</sequence>
<name>C4J1F2_MAIZE</name>
<proteinExistence type="evidence at transcript level"/>
<dbReference type="EMBL" id="BT084649">
    <property type="protein sequence ID" value="ACR35002.1"/>
    <property type="molecule type" value="mRNA"/>
</dbReference>
<dbReference type="AlphaFoldDB" id="C4J1F2"/>
<evidence type="ECO:0000313" key="1">
    <source>
        <dbReference type="EMBL" id="ACR35002.1"/>
    </source>
</evidence>
<organism evidence="1">
    <name type="scientific">Zea mays</name>
    <name type="common">Maize</name>
    <dbReference type="NCBI Taxonomy" id="4577"/>
    <lineage>
        <taxon>Eukaryota</taxon>
        <taxon>Viridiplantae</taxon>
        <taxon>Streptophyta</taxon>
        <taxon>Embryophyta</taxon>
        <taxon>Tracheophyta</taxon>
        <taxon>Spermatophyta</taxon>
        <taxon>Magnoliopsida</taxon>
        <taxon>Liliopsida</taxon>
        <taxon>Poales</taxon>
        <taxon>Poaceae</taxon>
        <taxon>PACMAD clade</taxon>
        <taxon>Panicoideae</taxon>
        <taxon>Andropogonodae</taxon>
        <taxon>Andropogoneae</taxon>
        <taxon>Tripsacinae</taxon>
        <taxon>Zea</taxon>
    </lineage>
</organism>
<accession>C4J1F2</accession>
<reference evidence="1" key="1">
    <citation type="journal article" date="2009" name="PLoS Genet.">
        <title>Sequencing, mapping, and analysis of 27,455 maize full-length cDNAs.</title>
        <authorList>
            <person name="Soderlund C."/>
            <person name="Descour A."/>
            <person name="Kudrna D."/>
            <person name="Bomhoff M."/>
            <person name="Boyd L."/>
            <person name="Currie J."/>
            <person name="Angelova A."/>
            <person name="Collura K."/>
            <person name="Wissotski M."/>
            <person name="Ashley E."/>
            <person name="Morrow D."/>
            <person name="Fernandes J."/>
            <person name="Walbot V."/>
            <person name="Yu Y."/>
        </authorList>
    </citation>
    <scope>NUCLEOTIDE SEQUENCE</scope>
    <source>
        <strain evidence="1">B73</strain>
    </source>
</reference>
<protein>
    <submittedName>
        <fullName evidence="1">Uncharacterized protein</fullName>
    </submittedName>
</protein>